<evidence type="ECO:0000259" key="7">
    <source>
        <dbReference type="Pfam" id="PF00590"/>
    </source>
</evidence>
<dbReference type="SUPFAM" id="SSF69618">
    <property type="entry name" value="HemD-like"/>
    <property type="match status" value="1"/>
</dbReference>
<dbReference type="AlphaFoldDB" id="A0A2N0UL54"/>
<dbReference type="InterPro" id="IPR050161">
    <property type="entry name" value="Siro_Cobalamin_biosynth"/>
</dbReference>
<dbReference type="PROSITE" id="PS00840">
    <property type="entry name" value="SUMT_2"/>
    <property type="match status" value="1"/>
</dbReference>
<dbReference type="InterPro" id="IPR000878">
    <property type="entry name" value="4pyrrol_Mease"/>
</dbReference>
<evidence type="ECO:0000256" key="2">
    <source>
        <dbReference type="ARBA" id="ARBA00022603"/>
    </source>
</evidence>
<dbReference type="Pfam" id="PF00590">
    <property type="entry name" value="TP_methylase"/>
    <property type="match status" value="1"/>
</dbReference>
<proteinExistence type="inferred from homology"/>
<evidence type="ECO:0000259" key="8">
    <source>
        <dbReference type="Pfam" id="PF02602"/>
    </source>
</evidence>
<dbReference type="InterPro" id="IPR003043">
    <property type="entry name" value="Uropor_MeTrfase_CS"/>
</dbReference>
<dbReference type="EC" id="2.1.1.107" evidence="1"/>
<evidence type="ECO:0000256" key="4">
    <source>
        <dbReference type="ARBA" id="ARBA00022691"/>
    </source>
</evidence>
<reference evidence="9" key="1">
    <citation type="journal article" date="2018" name="Environ. Microbiol.">
        <title>Sporulation capability and amylosome conservation among diverse human colonic and rumen isolates of the keystone starch-degrader Ruminococcus bromii.</title>
        <authorList>
            <person name="Mukhopadhya I."/>
            <person name="Morais S."/>
            <person name="Laverde-Gomez J."/>
            <person name="Sheridan P.O."/>
            <person name="Walker A.W."/>
            <person name="Kelly W."/>
            <person name="Klieve A.V."/>
            <person name="Ouwerkerk D."/>
            <person name="Duncan S.H."/>
            <person name="Louis P."/>
            <person name="Koropatkin N."/>
            <person name="Cockburn D."/>
            <person name="Kibler R."/>
            <person name="Cooper P.J."/>
            <person name="Sandoval C."/>
            <person name="Crost E."/>
            <person name="Juge N."/>
            <person name="Bayer E.A."/>
            <person name="Flint H.J."/>
        </authorList>
    </citation>
    <scope>NUCLEOTIDE SEQUENCE [LARGE SCALE GENOMIC DNA]</scope>
    <source>
        <strain evidence="9">ATCC 27255</strain>
    </source>
</reference>
<dbReference type="InterPro" id="IPR014777">
    <property type="entry name" value="4pyrrole_Mease_sub1"/>
</dbReference>
<comment type="similarity">
    <text evidence="6">Belongs to the precorrin methyltransferase family.</text>
</comment>
<dbReference type="Gene3D" id="3.30.950.10">
    <property type="entry name" value="Methyltransferase, Cobalt-precorrin-4 Transmethylase, Domain 2"/>
    <property type="match status" value="1"/>
</dbReference>
<evidence type="ECO:0000313" key="10">
    <source>
        <dbReference type="Proteomes" id="UP000233425"/>
    </source>
</evidence>
<dbReference type="CDD" id="cd06578">
    <property type="entry name" value="HemD"/>
    <property type="match status" value="1"/>
</dbReference>
<keyword evidence="2 6" id="KW-0489">Methyltransferase</keyword>
<dbReference type="SUPFAM" id="SSF53790">
    <property type="entry name" value="Tetrapyrrole methylase"/>
    <property type="match status" value="1"/>
</dbReference>
<keyword evidence="5" id="KW-0627">Porphyrin biosynthesis</keyword>
<dbReference type="GO" id="GO:0032259">
    <property type="term" value="P:methylation"/>
    <property type="evidence" value="ECO:0007669"/>
    <property type="project" value="UniProtKB-KW"/>
</dbReference>
<dbReference type="GO" id="GO:0019354">
    <property type="term" value="P:siroheme biosynthetic process"/>
    <property type="evidence" value="ECO:0007669"/>
    <property type="project" value="InterPro"/>
</dbReference>
<dbReference type="Proteomes" id="UP000233425">
    <property type="component" value="Unassembled WGS sequence"/>
</dbReference>
<protein>
    <recommendedName>
        <fullName evidence="1">uroporphyrinogen-III C-methyltransferase</fullName>
        <ecNumber evidence="1">2.1.1.107</ecNumber>
    </recommendedName>
</protein>
<dbReference type="NCBIfam" id="TIGR01469">
    <property type="entry name" value="cobA_cysG_Cterm"/>
    <property type="match status" value="1"/>
</dbReference>
<dbReference type="NCBIfam" id="NF004790">
    <property type="entry name" value="PRK06136.1"/>
    <property type="match status" value="1"/>
</dbReference>
<gene>
    <name evidence="9" type="primary">nasF</name>
    <name evidence="9" type="ORF">RBATCC27255_01484</name>
</gene>
<organism evidence="9 10">
    <name type="scientific">Ruminococcus bromii</name>
    <dbReference type="NCBI Taxonomy" id="40518"/>
    <lineage>
        <taxon>Bacteria</taxon>
        <taxon>Bacillati</taxon>
        <taxon>Bacillota</taxon>
        <taxon>Clostridia</taxon>
        <taxon>Eubacteriales</taxon>
        <taxon>Oscillospiraceae</taxon>
        <taxon>Ruminococcus</taxon>
    </lineage>
</organism>
<dbReference type="InterPro" id="IPR003754">
    <property type="entry name" value="4pyrrol_synth_uPrphyn_synth"/>
</dbReference>
<evidence type="ECO:0000256" key="5">
    <source>
        <dbReference type="ARBA" id="ARBA00023244"/>
    </source>
</evidence>
<keyword evidence="10" id="KW-1185">Reference proteome</keyword>
<keyword evidence="3 6" id="KW-0808">Transferase</keyword>
<dbReference type="PANTHER" id="PTHR45790">
    <property type="entry name" value="SIROHEME SYNTHASE-RELATED"/>
    <property type="match status" value="1"/>
</dbReference>
<evidence type="ECO:0000256" key="3">
    <source>
        <dbReference type="ARBA" id="ARBA00022679"/>
    </source>
</evidence>
<dbReference type="GO" id="GO:0004851">
    <property type="term" value="F:uroporphyrin-III C-methyltransferase activity"/>
    <property type="evidence" value="ECO:0007669"/>
    <property type="project" value="UniProtKB-EC"/>
</dbReference>
<dbReference type="FunFam" id="3.40.1010.10:FF:000001">
    <property type="entry name" value="Siroheme synthase"/>
    <property type="match status" value="1"/>
</dbReference>
<dbReference type="InterPro" id="IPR035996">
    <property type="entry name" value="4pyrrol_Methylase_sf"/>
</dbReference>
<dbReference type="EMBL" id="NNSR01000069">
    <property type="protein sequence ID" value="PKD27720.1"/>
    <property type="molecule type" value="Genomic_DNA"/>
</dbReference>
<evidence type="ECO:0000256" key="6">
    <source>
        <dbReference type="RuleBase" id="RU003960"/>
    </source>
</evidence>
<name>A0A2N0UL54_9FIRM</name>
<comment type="caution">
    <text evidence="9">The sequence shown here is derived from an EMBL/GenBank/DDBJ whole genome shotgun (WGS) entry which is preliminary data.</text>
</comment>
<accession>A0A2N0UL54</accession>
<dbReference type="CDD" id="cd11642">
    <property type="entry name" value="SUMT"/>
    <property type="match status" value="1"/>
</dbReference>
<dbReference type="Gene3D" id="3.40.50.10090">
    <property type="match status" value="2"/>
</dbReference>
<dbReference type="Gene3D" id="3.40.1010.10">
    <property type="entry name" value="Cobalt-precorrin-4 Transmethylase, Domain 1"/>
    <property type="match status" value="1"/>
</dbReference>
<evidence type="ECO:0000256" key="1">
    <source>
        <dbReference type="ARBA" id="ARBA00012162"/>
    </source>
</evidence>
<sequence>MSNGRVYIVGAGCGDFDLITMRGAEYIRHCDVLVYDSLIDVSLLGFAPETAEKICVGKRSGRHSEKQKNINEILVEKAREGKTVVRLKGGDPFVFGRGGEEIETLKSADIPFDIVPGISSSIAVPELAGIPVTHRNLSRSVHIITGHTAQDTLPENIKKCAETDGTLVFLMGLRNLPDIVENLIQNGKSEDTPVAVVSNGACAKNQTMRGTLSTICENVKSAEIVPPAVIVVGETAKFDFAPTITRSLKNVSVTVTGTRKLSDKLGKMLTLSGAEVKRHDLLKVIEYHDNEAFDNAINGIDGYDYVVLTSMNGAEIFMSRLRKLKKDIRSFANIKFAVIGSGTAAVLEKYGIFADCIPNVYTTRELGILLAKTVKSGEKVLILRAENGSPELTRILADNNIDFDDVKTYDIQLEKKQDNSVVDTDFITFASASGVNTFFDGGATISDRTSVVCIGEITAEALESHGVNSFKIAKTKDTDGILKTIIKEVTLKEG</sequence>
<dbReference type="FunFam" id="3.30.950.10:FF:000001">
    <property type="entry name" value="Siroheme synthase"/>
    <property type="match status" value="1"/>
</dbReference>
<keyword evidence="4" id="KW-0949">S-adenosyl-L-methionine</keyword>
<dbReference type="Pfam" id="PF02602">
    <property type="entry name" value="HEM4"/>
    <property type="match status" value="1"/>
</dbReference>
<dbReference type="InterPro" id="IPR006366">
    <property type="entry name" value="CobA/CysG_C"/>
</dbReference>
<dbReference type="InterPro" id="IPR036108">
    <property type="entry name" value="4pyrrol_syn_uPrphyn_synt_sf"/>
</dbReference>
<dbReference type="PANTHER" id="PTHR45790:SF3">
    <property type="entry name" value="S-ADENOSYL-L-METHIONINE-DEPENDENT UROPORPHYRINOGEN III METHYLTRANSFERASE, CHLOROPLASTIC"/>
    <property type="match status" value="1"/>
</dbReference>
<dbReference type="InterPro" id="IPR014776">
    <property type="entry name" value="4pyrrole_Mease_sub2"/>
</dbReference>
<feature type="domain" description="Tetrapyrrole biosynthesis uroporphyrinogen III synthase" evidence="8">
    <location>
        <begin position="271"/>
        <end position="482"/>
    </location>
</feature>
<evidence type="ECO:0000313" key="9">
    <source>
        <dbReference type="EMBL" id="PKD27720.1"/>
    </source>
</evidence>
<dbReference type="RefSeq" id="WP_101029435.1">
    <property type="nucleotide sequence ID" value="NZ_CABMMZ010000069.1"/>
</dbReference>
<feature type="domain" description="Tetrapyrrole methylase" evidence="7">
    <location>
        <begin position="5"/>
        <end position="215"/>
    </location>
</feature>
<dbReference type="GO" id="GO:0004852">
    <property type="term" value="F:uroporphyrinogen-III synthase activity"/>
    <property type="evidence" value="ECO:0007669"/>
    <property type="project" value="InterPro"/>
</dbReference>